<organism evidence="3 4">
    <name type="scientific">Paramecium octaurelia</name>
    <dbReference type="NCBI Taxonomy" id="43137"/>
    <lineage>
        <taxon>Eukaryota</taxon>
        <taxon>Sar</taxon>
        <taxon>Alveolata</taxon>
        <taxon>Ciliophora</taxon>
        <taxon>Intramacronucleata</taxon>
        <taxon>Oligohymenophorea</taxon>
        <taxon>Peniculida</taxon>
        <taxon>Parameciidae</taxon>
        <taxon>Paramecium</taxon>
    </lineage>
</organism>
<feature type="region of interest" description="Disordered" evidence="2">
    <location>
        <begin position="83"/>
        <end position="103"/>
    </location>
</feature>
<proteinExistence type="predicted"/>
<keyword evidence="4" id="KW-1185">Reference proteome</keyword>
<feature type="coiled-coil region" evidence="1">
    <location>
        <begin position="285"/>
        <end position="340"/>
    </location>
</feature>
<name>A0A8S1XKJ0_PAROT</name>
<comment type="caution">
    <text evidence="3">The sequence shown here is derived from an EMBL/GenBank/DDBJ whole genome shotgun (WGS) entry which is preliminary data.</text>
</comment>
<evidence type="ECO:0000313" key="4">
    <source>
        <dbReference type="Proteomes" id="UP000683925"/>
    </source>
</evidence>
<dbReference type="Proteomes" id="UP000683925">
    <property type="component" value="Unassembled WGS sequence"/>
</dbReference>
<dbReference type="OrthoDB" id="295721at2759"/>
<evidence type="ECO:0000256" key="1">
    <source>
        <dbReference type="SAM" id="Coils"/>
    </source>
</evidence>
<dbReference type="OMA" id="IDRYEYF"/>
<dbReference type="EMBL" id="CAJJDP010000123">
    <property type="protein sequence ID" value="CAD8201022.1"/>
    <property type="molecule type" value="Genomic_DNA"/>
</dbReference>
<evidence type="ECO:0000313" key="3">
    <source>
        <dbReference type="EMBL" id="CAD8201022.1"/>
    </source>
</evidence>
<dbReference type="AlphaFoldDB" id="A0A8S1XKJ0"/>
<reference evidence="3" key="1">
    <citation type="submission" date="2021-01" db="EMBL/GenBank/DDBJ databases">
        <authorList>
            <consortium name="Genoscope - CEA"/>
            <person name="William W."/>
        </authorList>
    </citation>
    <scope>NUCLEOTIDE SEQUENCE</scope>
</reference>
<gene>
    <name evidence="3" type="ORF">POCTA_138.1.T1230105</name>
</gene>
<keyword evidence="1" id="KW-0175">Coiled coil</keyword>
<accession>A0A8S1XKJ0</accession>
<evidence type="ECO:0000256" key="2">
    <source>
        <dbReference type="SAM" id="MobiDB-lite"/>
    </source>
</evidence>
<protein>
    <submittedName>
        <fullName evidence="3">Uncharacterized protein</fullName>
    </submittedName>
</protein>
<sequence>MIITQILVVESITSRSEISVGLPNFVTQSYEKFTRNNKNFGFLIIFIIIMHNSVTKTPQSVQTSYTRPQTALTHTKQILMSQPSEDGLDTSIKNNRYTNPTSLTPRSLKKLQERKRVEGISKSEVGTCNLRVKNDQAEIDGPEDYFDKELKINVDEYDQFRKNFHRIVFDAFGNYIYTKPEALDDELKQQVNSALNTKTKVTSQNLQRKLMLKTQSFQPRKIIDGLVKNASEIATMNPRRKNIMDIKQRAEQTLHQMIQNVAKDKILAESKALLHGISLQMLNQVDKFIRENSELKDQLEMAKNKIFELQSSNESLNFKNQQLQKELKQSKVQLDDIKRVSVDLEKFLPEYRIMTKKFVDFSAEKIIDRYEYFENTVLTLTKKTADLEEDKRFLEKSLQQQKREFESKIQDLSMYKVQQSSNQNQNQDQPNKELEQYKEMYMTLFKKIMNVYCNWTTKAKALLPDKMDDGPRANLVDPIEMLSNLEKMIQISSNEKLQAYLRKVIVSANLLQRKYFPEEVNLKFDPDKIYDRLVKYIDNQSSVILGYQNREKDMKKQQRNFKQEDEHQNLKEAITSDKVTEMIKKDSNSINLIRKRLFSNDSGSQVDPEKVVEKLFKLIETQSMQIKNLASKEKFNQRSLKQLLKTEDDNQDINEFIINFELEK</sequence>
<feature type="compositionally biased region" description="Polar residues" evidence="2">
    <location>
        <begin position="91"/>
        <end position="103"/>
    </location>
</feature>